<feature type="region of interest" description="Disordered" evidence="1">
    <location>
        <begin position="67"/>
        <end position="92"/>
    </location>
</feature>
<organism evidence="2 3">
    <name type="scientific">Micromonospora pattaloongensis</name>
    <dbReference type="NCBI Taxonomy" id="405436"/>
    <lineage>
        <taxon>Bacteria</taxon>
        <taxon>Bacillati</taxon>
        <taxon>Actinomycetota</taxon>
        <taxon>Actinomycetes</taxon>
        <taxon>Micromonosporales</taxon>
        <taxon>Micromonosporaceae</taxon>
        <taxon>Micromonospora</taxon>
    </lineage>
</organism>
<dbReference type="Proteomes" id="UP000242415">
    <property type="component" value="Unassembled WGS sequence"/>
</dbReference>
<evidence type="ECO:0000256" key="1">
    <source>
        <dbReference type="SAM" id="MobiDB-lite"/>
    </source>
</evidence>
<dbReference type="AlphaFoldDB" id="A0A1H3I6M9"/>
<dbReference type="InterPro" id="IPR021527">
    <property type="entry name" value="DUF2795"/>
</dbReference>
<keyword evidence="3" id="KW-1185">Reference proteome</keyword>
<evidence type="ECO:0000313" key="2">
    <source>
        <dbReference type="EMBL" id="SDY23301.1"/>
    </source>
</evidence>
<protein>
    <recommendedName>
        <fullName evidence="4">DUF2795 domain-containing protein</fullName>
    </recommendedName>
</protein>
<accession>A0A1H3I6M9</accession>
<evidence type="ECO:0000313" key="3">
    <source>
        <dbReference type="Proteomes" id="UP000242415"/>
    </source>
</evidence>
<reference evidence="3" key="1">
    <citation type="submission" date="2016-10" db="EMBL/GenBank/DDBJ databases">
        <authorList>
            <person name="Varghese N."/>
            <person name="Submissions S."/>
        </authorList>
    </citation>
    <scope>NUCLEOTIDE SEQUENCE [LARGE SCALE GENOMIC DNA]</scope>
    <source>
        <strain evidence="3">DSM 45245</strain>
    </source>
</reference>
<dbReference type="Pfam" id="PF11387">
    <property type="entry name" value="DUF2795"/>
    <property type="match status" value="1"/>
</dbReference>
<proteinExistence type="predicted"/>
<feature type="compositionally biased region" description="Basic and acidic residues" evidence="1">
    <location>
        <begin position="70"/>
        <end position="92"/>
    </location>
</feature>
<sequence length="92" mass="10771">MVMVTNEEVLRYLKTLDFPMDKWELVRQVEQQGAPQHVLKALRALPPLDYRNKNEVVRSAATALAPEVGPPERAERARYREHQEVAQHLRER</sequence>
<name>A0A1H3I6M9_9ACTN</name>
<dbReference type="EMBL" id="FNPH01000001">
    <property type="protein sequence ID" value="SDY23301.1"/>
    <property type="molecule type" value="Genomic_DNA"/>
</dbReference>
<dbReference type="RefSeq" id="WP_245736379.1">
    <property type="nucleotide sequence ID" value="NZ_FNPH01000001.1"/>
</dbReference>
<evidence type="ECO:0008006" key="4">
    <source>
        <dbReference type="Google" id="ProtNLM"/>
    </source>
</evidence>
<gene>
    <name evidence="2" type="ORF">SAMN05444365_1011143</name>
</gene>